<keyword evidence="2" id="KW-1185">Reference proteome</keyword>
<gene>
    <name evidence="1" type="ORF">NM961_08280</name>
</gene>
<accession>A0ABT1QQX5</accession>
<dbReference type="EMBL" id="JANFQO010000006">
    <property type="protein sequence ID" value="MCQ4164705.1"/>
    <property type="molecule type" value="Genomic_DNA"/>
</dbReference>
<evidence type="ECO:0000313" key="1">
    <source>
        <dbReference type="EMBL" id="MCQ4164705.1"/>
    </source>
</evidence>
<sequence>MGLKVDTRGAYAAGKRFKSLASKLEKAEALAASDLQRRLVPEFARQATSRYNLTAARIRDTSGVQRSGNTITLTGYHRGTGLLNYRAVASKTSGVTVTIARADGPQRFKHAFKATGLSGNAQIFERDLTKAKRKMKYGRYVGKKRQPIKAMYGSSTAQILRDPDVNAGMVRFALQRLSAEIRRQLGRL</sequence>
<name>A0ABT1QQX5_9GAMM</name>
<dbReference type="Proteomes" id="UP001165498">
    <property type="component" value="Unassembled WGS sequence"/>
</dbReference>
<protein>
    <recommendedName>
        <fullName evidence="3">HK97 gp10 family phage protein</fullName>
    </recommendedName>
</protein>
<evidence type="ECO:0008006" key="3">
    <source>
        <dbReference type="Google" id="ProtNLM"/>
    </source>
</evidence>
<reference evidence="1" key="1">
    <citation type="submission" date="2022-07" db="EMBL/GenBank/DDBJ databases">
        <title>Tahibacter sp., a new gammaproteobacterium isolated from the silt sample collected at pig farm.</title>
        <authorList>
            <person name="Chen H."/>
        </authorList>
    </citation>
    <scope>NUCLEOTIDE SEQUENCE</scope>
    <source>
        <strain evidence="1">P2K</strain>
    </source>
</reference>
<proteinExistence type="predicted"/>
<comment type="caution">
    <text evidence="1">The sequence shown here is derived from an EMBL/GenBank/DDBJ whole genome shotgun (WGS) entry which is preliminary data.</text>
</comment>
<evidence type="ECO:0000313" key="2">
    <source>
        <dbReference type="Proteomes" id="UP001165498"/>
    </source>
</evidence>
<dbReference type="RefSeq" id="WP_255913598.1">
    <property type="nucleotide sequence ID" value="NZ_JANFQO010000006.1"/>
</dbReference>
<organism evidence="1 2">
    <name type="scientific">Tahibacter harae</name>
    <dbReference type="NCBI Taxonomy" id="2963937"/>
    <lineage>
        <taxon>Bacteria</taxon>
        <taxon>Pseudomonadati</taxon>
        <taxon>Pseudomonadota</taxon>
        <taxon>Gammaproteobacteria</taxon>
        <taxon>Lysobacterales</taxon>
        <taxon>Rhodanobacteraceae</taxon>
        <taxon>Tahibacter</taxon>
    </lineage>
</organism>